<evidence type="ECO:0000313" key="10">
    <source>
        <dbReference type="Proteomes" id="UP000239649"/>
    </source>
</evidence>
<feature type="domain" description="tRNA-guanine(15) transglycosylase-like" evidence="8">
    <location>
        <begin position="1"/>
        <end position="294"/>
    </location>
</feature>
<keyword evidence="10" id="KW-1185">Reference proteome</keyword>
<dbReference type="GO" id="GO:0006400">
    <property type="term" value="P:tRNA modification"/>
    <property type="evidence" value="ECO:0007669"/>
    <property type="project" value="InterPro"/>
</dbReference>
<sequence>MGGLHSFINWPRGMLTDSGGFQMVSLLHLADITEEGVTFQSPTDGRRMLLTPEHSIQVQNRLGADVIMALDDVVPSTMADPERFEEATHRTTRWIDRCIAAHSRPNEQNLFAIIQGGLDERLREISLKGLVQRGTPGYAIGGLAGGEDKRSFVQVVSQCTAGLPDDKPRYVMGIGYPLDIVICSALGADMYDSVYPTRTARFGVALVPEGVLKLKNAAYLKDYRPLDEECGCMVCRRYTRACLHPLAAKGLPWATNLLTYHNIAYMMRLSAQIRAAIREQRYPEFVRRFVARHFPCGDVPEWVRDGCRLAGIDLTGVAKEAAVAAAAADGAAAEAAAAADGAAALAEAPGAADGGGGEAAEPEGRQEEQPRQPGEQG</sequence>
<evidence type="ECO:0000256" key="2">
    <source>
        <dbReference type="ARBA" id="ARBA00022679"/>
    </source>
</evidence>
<evidence type="ECO:0000256" key="5">
    <source>
        <dbReference type="ARBA" id="ARBA00022833"/>
    </source>
</evidence>
<keyword evidence="3" id="KW-0819">tRNA processing</keyword>
<protein>
    <recommendedName>
        <fullName evidence="6">tRNA-guanosine(34) queuine transglycosylase</fullName>
        <ecNumber evidence="6">2.4.2.64</ecNumber>
    </recommendedName>
</protein>
<evidence type="ECO:0000256" key="1">
    <source>
        <dbReference type="ARBA" id="ARBA00022676"/>
    </source>
</evidence>
<keyword evidence="1" id="KW-0328">Glycosyltransferase</keyword>
<dbReference type="InterPro" id="IPR004803">
    <property type="entry name" value="TGT"/>
</dbReference>
<evidence type="ECO:0000313" key="9">
    <source>
        <dbReference type="EMBL" id="PSC71460.1"/>
    </source>
</evidence>
<dbReference type="GO" id="GO:0008479">
    <property type="term" value="F:tRNA-guanosine(34) queuine transglycosylase activity"/>
    <property type="evidence" value="ECO:0007669"/>
    <property type="project" value="UniProtKB-EC"/>
</dbReference>
<dbReference type="STRING" id="554055.A0A2P6VBI5"/>
<evidence type="ECO:0000256" key="7">
    <source>
        <dbReference type="SAM" id="MobiDB-lite"/>
    </source>
</evidence>
<dbReference type="AlphaFoldDB" id="A0A2P6VBI5"/>
<gene>
    <name evidence="9" type="ORF">C2E20_5084</name>
</gene>
<dbReference type="GO" id="GO:0046872">
    <property type="term" value="F:metal ion binding"/>
    <property type="evidence" value="ECO:0007669"/>
    <property type="project" value="UniProtKB-KW"/>
</dbReference>
<keyword evidence="4" id="KW-0479">Metal-binding</keyword>
<organism evidence="9 10">
    <name type="scientific">Micractinium conductrix</name>
    <dbReference type="NCBI Taxonomy" id="554055"/>
    <lineage>
        <taxon>Eukaryota</taxon>
        <taxon>Viridiplantae</taxon>
        <taxon>Chlorophyta</taxon>
        <taxon>core chlorophytes</taxon>
        <taxon>Trebouxiophyceae</taxon>
        <taxon>Chlorellales</taxon>
        <taxon>Chlorellaceae</taxon>
        <taxon>Chlorella clade</taxon>
        <taxon>Micractinium</taxon>
    </lineage>
</organism>
<dbReference type="SUPFAM" id="SSF51713">
    <property type="entry name" value="tRNA-guanine transglycosylase"/>
    <property type="match status" value="1"/>
</dbReference>
<keyword evidence="5" id="KW-0862">Zinc</keyword>
<dbReference type="EMBL" id="LHPF02000014">
    <property type="protein sequence ID" value="PSC71460.1"/>
    <property type="molecule type" value="Genomic_DNA"/>
</dbReference>
<dbReference type="PANTHER" id="PTHR43530:SF1">
    <property type="entry name" value="QUEUINE TRNA-RIBOSYLTRANSFERASE CATALYTIC SUBUNIT 1"/>
    <property type="match status" value="1"/>
</dbReference>
<reference evidence="9 10" key="1">
    <citation type="journal article" date="2018" name="Plant J.">
        <title>Genome sequences of Chlorella sorokiniana UTEX 1602 and Micractinium conductrix SAG 241.80: implications to maltose excretion by a green alga.</title>
        <authorList>
            <person name="Arriola M.B."/>
            <person name="Velmurugan N."/>
            <person name="Zhang Y."/>
            <person name="Plunkett M.H."/>
            <person name="Hondzo H."/>
            <person name="Barney B.M."/>
        </authorList>
    </citation>
    <scope>NUCLEOTIDE SEQUENCE [LARGE SCALE GENOMIC DNA]</scope>
    <source>
        <strain evidence="9 10">SAG 241.80</strain>
    </source>
</reference>
<dbReference type="Proteomes" id="UP000239649">
    <property type="component" value="Unassembled WGS sequence"/>
</dbReference>
<proteinExistence type="predicted"/>
<dbReference type="PANTHER" id="PTHR43530">
    <property type="entry name" value="QUEUINE TRNA-RIBOSYLTRANSFERASE CATALYTIC SUBUNIT 1"/>
    <property type="match status" value="1"/>
</dbReference>
<dbReference type="NCBIfam" id="TIGR00430">
    <property type="entry name" value="Q_tRNA_tgt"/>
    <property type="match status" value="1"/>
</dbReference>
<evidence type="ECO:0000256" key="6">
    <source>
        <dbReference type="ARBA" id="ARBA00024223"/>
    </source>
</evidence>
<dbReference type="Pfam" id="PF01702">
    <property type="entry name" value="TGT"/>
    <property type="match status" value="1"/>
</dbReference>
<feature type="region of interest" description="Disordered" evidence="7">
    <location>
        <begin position="344"/>
        <end position="377"/>
    </location>
</feature>
<dbReference type="OrthoDB" id="10249838at2759"/>
<comment type="caution">
    <text evidence="9">The sequence shown here is derived from an EMBL/GenBank/DDBJ whole genome shotgun (WGS) entry which is preliminary data.</text>
</comment>
<dbReference type="InterPro" id="IPR002616">
    <property type="entry name" value="tRNA_ribo_trans-like"/>
</dbReference>
<evidence type="ECO:0000259" key="8">
    <source>
        <dbReference type="Pfam" id="PF01702"/>
    </source>
</evidence>
<dbReference type="InterPro" id="IPR036511">
    <property type="entry name" value="TGT-like_sf"/>
</dbReference>
<dbReference type="NCBIfam" id="TIGR00449">
    <property type="entry name" value="tgt_general"/>
    <property type="match status" value="1"/>
</dbReference>
<evidence type="ECO:0000256" key="3">
    <source>
        <dbReference type="ARBA" id="ARBA00022694"/>
    </source>
</evidence>
<dbReference type="Gene3D" id="3.20.20.105">
    <property type="entry name" value="Queuine tRNA-ribosyltransferase-like"/>
    <property type="match status" value="1"/>
</dbReference>
<evidence type="ECO:0000256" key="4">
    <source>
        <dbReference type="ARBA" id="ARBA00022723"/>
    </source>
</evidence>
<keyword evidence="2" id="KW-0808">Transferase</keyword>
<accession>A0A2P6VBI5</accession>
<dbReference type="EC" id="2.4.2.64" evidence="6"/>
<dbReference type="GO" id="GO:0005829">
    <property type="term" value="C:cytosol"/>
    <property type="evidence" value="ECO:0007669"/>
    <property type="project" value="TreeGrafter"/>
</dbReference>
<name>A0A2P6VBI5_9CHLO</name>